<protein>
    <recommendedName>
        <fullName evidence="3">DUF86 domain-containing protein</fullName>
    </recommendedName>
</protein>
<proteinExistence type="predicted"/>
<evidence type="ECO:0000313" key="1">
    <source>
        <dbReference type="EMBL" id="WOB26947.1"/>
    </source>
</evidence>
<reference evidence="1 2" key="1">
    <citation type="submission" date="2022-08" db="EMBL/GenBank/DDBJ databases">
        <title>Whole genome sequencing-based tracing of a 2022 introduction and outbreak of Xanthomonas hortorum pv. pelargonii.</title>
        <authorList>
            <person name="Iruegas-Bocardo F."/>
            <person name="Weisberg A.K."/>
            <person name="Riutta E.R."/>
            <person name="Kilday K."/>
            <person name="Bonkowski J.C."/>
            <person name="Creswell T."/>
            <person name="Daughtrey M.L."/>
            <person name="Rane K."/>
            <person name="Grunwald N.J."/>
            <person name="Chang J.H."/>
            <person name="Putnam M.L."/>
        </authorList>
    </citation>
    <scope>NUCLEOTIDE SEQUENCE [LARGE SCALE GENOMIC DNA]</scope>
    <source>
        <strain evidence="1 2">22-325</strain>
    </source>
</reference>
<evidence type="ECO:0000313" key="2">
    <source>
        <dbReference type="Proteomes" id="UP001304534"/>
    </source>
</evidence>
<dbReference type="GeneID" id="95582780"/>
<accession>A0ABZ0D9Q8</accession>
<gene>
    <name evidence="1" type="ORF">NYR99_02875</name>
</gene>
<keyword evidence="2" id="KW-1185">Reference proteome</keyword>
<sequence length="149" mass="17356">MSDEMPSTVKEEFARRLERYQALNMLERFGVYMGTVQLLEIRLKAVLVSQFDQDSDSLERRTLGAARVLFEQKGVRPDFTLGLQAVVDDRNHVAHALLAEHELTERIGGFPDHILPWTERWLDKAIYQLEHFCCFCEFVLTNDLLMPEQ</sequence>
<dbReference type="Proteomes" id="UP001304534">
    <property type="component" value="Chromosome"/>
</dbReference>
<organism evidence="1 2">
    <name type="scientific">Xanthomonas dyei</name>
    <dbReference type="NCBI Taxonomy" id="743699"/>
    <lineage>
        <taxon>Bacteria</taxon>
        <taxon>Pseudomonadati</taxon>
        <taxon>Pseudomonadota</taxon>
        <taxon>Gammaproteobacteria</taxon>
        <taxon>Lysobacterales</taxon>
        <taxon>Lysobacteraceae</taxon>
        <taxon>Xanthomonas</taxon>
    </lineage>
</organism>
<evidence type="ECO:0008006" key="3">
    <source>
        <dbReference type="Google" id="ProtNLM"/>
    </source>
</evidence>
<dbReference type="RefSeq" id="WP_316690086.1">
    <property type="nucleotide sequence ID" value="NZ_CP103837.1"/>
</dbReference>
<name>A0ABZ0D9Q8_9XANT</name>
<dbReference type="EMBL" id="CP103840">
    <property type="protein sequence ID" value="WOB26947.1"/>
    <property type="molecule type" value="Genomic_DNA"/>
</dbReference>